<gene>
    <name evidence="1" type="ORF">FHS56_000391</name>
</gene>
<dbReference type="RefSeq" id="WP_166918195.1">
    <property type="nucleotide sequence ID" value="NZ_JAASRN010000001.1"/>
</dbReference>
<dbReference type="AlphaFoldDB" id="A0A846MN82"/>
<name>A0A846MN82_9BACT</name>
<dbReference type="Proteomes" id="UP000537126">
    <property type="component" value="Unassembled WGS sequence"/>
</dbReference>
<protein>
    <recommendedName>
        <fullName evidence="3">ATP-binding protein</fullName>
    </recommendedName>
</protein>
<keyword evidence="2" id="KW-1185">Reference proteome</keyword>
<evidence type="ECO:0008006" key="3">
    <source>
        <dbReference type="Google" id="ProtNLM"/>
    </source>
</evidence>
<comment type="caution">
    <text evidence="1">The sequence shown here is derived from an EMBL/GenBank/DDBJ whole genome shotgun (WGS) entry which is preliminary data.</text>
</comment>
<reference evidence="1 2" key="1">
    <citation type="submission" date="2020-03" db="EMBL/GenBank/DDBJ databases">
        <title>Genomic Encyclopedia of Type Strains, Phase IV (KMG-IV): sequencing the most valuable type-strain genomes for metagenomic binning, comparative biology and taxonomic classification.</title>
        <authorList>
            <person name="Goeker M."/>
        </authorList>
    </citation>
    <scope>NUCLEOTIDE SEQUENCE [LARGE SCALE GENOMIC DNA]</scope>
    <source>
        <strain evidence="1 2">DSM 5718</strain>
    </source>
</reference>
<proteinExistence type="predicted"/>
<sequence length="178" mass="21066">MKIEQVILYFHGKLSNEMLQYFIKIMDLELIARDVQKNQRKRIISVMIESLQNVIHYNSRLHQEGQNIEKDTYFVFFEPVQGSTDYFLLVANPIKIGDASELKQRLDTIKNKTEESLHEEQLRILEEKSVPADGNQKQGAGIGLIDMARRCNGNFDYHFYDFKDNFKYFTIQFVFNER</sequence>
<dbReference type="InterPro" id="IPR046239">
    <property type="entry name" value="DUF6272"/>
</dbReference>
<dbReference type="EMBL" id="JAASRN010000001">
    <property type="protein sequence ID" value="NIK72905.1"/>
    <property type="molecule type" value="Genomic_DNA"/>
</dbReference>
<evidence type="ECO:0000313" key="1">
    <source>
        <dbReference type="EMBL" id="NIK72905.1"/>
    </source>
</evidence>
<organism evidence="1 2">
    <name type="scientific">Thermonema lapsum</name>
    <dbReference type="NCBI Taxonomy" id="28195"/>
    <lineage>
        <taxon>Bacteria</taxon>
        <taxon>Pseudomonadati</taxon>
        <taxon>Bacteroidota</taxon>
        <taxon>Cytophagia</taxon>
        <taxon>Cytophagales</taxon>
        <taxon>Thermonemataceae</taxon>
        <taxon>Thermonema</taxon>
    </lineage>
</organism>
<dbReference type="NCBIfam" id="NF038262">
    <property type="entry name" value="SiaB_fam_kinase"/>
    <property type="match status" value="1"/>
</dbReference>
<dbReference type="Pfam" id="PF19788">
    <property type="entry name" value="DUF6272"/>
    <property type="match status" value="1"/>
</dbReference>
<accession>A0A846MN82</accession>
<evidence type="ECO:0000313" key="2">
    <source>
        <dbReference type="Proteomes" id="UP000537126"/>
    </source>
</evidence>